<protein>
    <recommendedName>
        <fullName evidence="2 3">Small ribosomal subunit protein bS6</fullName>
    </recommendedName>
</protein>
<keyword evidence="3" id="KW-0689">Ribosomal protein</keyword>
<dbReference type="GO" id="GO:0070181">
    <property type="term" value="F:small ribosomal subunit rRNA binding"/>
    <property type="evidence" value="ECO:0007669"/>
    <property type="project" value="TreeGrafter"/>
</dbReference>
<dbReference type="GO" id="GO:0003735">
    <property type="term" value="F:structural constituent of ribosome"/>
    <property type="evidence" value="ECO:0007669"/>
    <property type="project" value="InterPro"/>
</dbReference>
<dbReference type="HAMAP" id="MF_00360">
    <property type="entry name" value="Ribosomal_bS6"/>
    <property type="match status" value="1"/>
</dbReference>
<dbReference type="PANTHER" id="PTHR21011">
    <property type="entry name" value="MITOCHONDRIAL 28S RIBOSOMAL PROTEIN S6"/>
    <property type="match status" value="1"/>
</dbReference>
<dbReference type="GO" id="GO:0006412">
    <property type="term" value="P:translation"/>
    <property type="evidence" value="ECO:0007669"/>
    <property type="project" value="UniProtKB-UniRule"/>
</dbReference>
<dbReference type="InterPro" id="IPR020814">
    <property type="entry name" value="Ribosomal_S6_plastid/chlpt"/>
</dbReference>
<organism evidence="4 5">
    <name type="scientific">candidate division TA06 bacterium DG_78</name>
    <dbReference type="NCBI Taxonomy" id="1703772"/>
    <lineage>
        <taxon>Bacteria</taxon>
        <taxon>Bacteria division TA06</taxon>
    </lineage>
</organism>
<dbReference type="Gene3D" id="3.30.70.60">
    <property type="match status" value="1"/>
</dbReference>
<dbReference type="NCBIfam" id="TIGR00166">
    <property type="entry name" value="S6"/>
    <property type="match status" value="1"/>
</dbReference>
<dbReference type="InterPro" id="IPR035980">
    <property type="entry name" value="Ribosomal_bS6_sf"/>
</dbReference>
<dbReference type="Proteomes" id="UP000051012">
    <property type="component" value="Unassembled WGS sequence"/>
</dbReference>
<accession>A0A0S7YDN0</accession>
<sequence>MNHYEAMFIFRPDITEEKLDKEMKSIKRSIKTHGKGDVQFTNLGKKTLAYPVHKYDEGVYVNYEFTAQPAGIAKIKKSFKHRENILRVLIIVKGRS</sequence>
<dbReference type="InterPro" id="IPR000529">
    <property type="entry name" value="Ribosomal_bS6"/>
</dbReference>
<dbReference type="PANTHER" id="PTHR21011:SF1">
    <property type="entry name" value="SMALL RIBOSOMAL SUBUNIT PROTEIN BS6M"/>
    <property type="match status" value="1"/>
</dbReference>
<dbReference type="CDD" id="cd00473">
    <property type="entry name" value="bS6"/>
    <property type="match status" value="1"/>
</dbReference>
<proteinExistence type="inferred from homology"/>
<gene>
    <name evidence="3" type="primary">rpsF</name>
    <name evidence="4" type="ORF">AMJ52_04765</name>
</gene>
<comment type="caution">
    <text evidence="4">The sequence shown here is derived from an EMBL/GenBank/DDBJ whole genome shotgun (WGS) entry which is preliminary data.</text>
</comment>
<evidence type="ECO:0000313" key="4">
    <source>
        <dbReference type="EMBL" id="KPJ72885.1"/>
    </source>
</evidence>
<name>A0A0S7YDN0_UNCT6</name>
<dbReference type="SUPFAM" id="SSF54995">
    <property type="entry name" value="Ribosomal protein S6"/>
    <property type="match status" value="1"/>
</dbReference>
<evidence type="ECO:0000313" key="5">
    <source>
        <dbReference type="Proteomes" id="UP000051012"/>
    </source>
</evidence>
<evidence type="ECO:0000256" key="3">
    <source>
        <dbReference type="HAMAP-Rule" id="MF_00360"/>
    </source>
</evidence>
<keyword evidence="3" id="KW-0699">rRNA-binding</keyword>
<comment type="similarity">
    <text evidence="1 3">Belongs to the bacterial ribosomal protein bS6 family.</text>
</comment>
<reference evidence="4 5" key="1">
    <citation type="journal article" date="2015" name="Microbiome">
        <title>Genomic resolution of linkages in carbon, nitrogen, and sulfur cycling among widespread estuary sediment bacteria.</title>
        <authorList>
            <person name="Baker B.J."/>
            <person name="Lazar C.S."/>
            <person name="Teske A.P."/>
            <person name="Dick G.J."/>
        </authorList>
    </citation>
    <scope>NUCLEOTIDE SEQUENCE [LARGE SCALE GENOMIC DNA]</scope>
    <source>
        <strain evidence="4">DG_78</strain>
    </source>
</reference>
<evidence type="ECO:0000256" key="2">
    <source>
        <dbReference type="ARBA" id="ARBA00035294"/>
    </source>
</evidence>
<evidence type="ECO:0000256" key="1">
    <source>
        <dbReference type="ARBA" id="ARBA00009512"/>
    </source>
</evidence>
<dbReference type="AlphaFoldDB" id="A0A0S7YDN0"/>
<keyword evidence="3" id="KW-0694">RNA-binding</keyword>
<dbReference type="EMBL" id="LJNI01000050">
    <property type="protein sequence ID" value="KPJ72885.1"/>
    <property type="molecule type" value="Genomic_DNA"/>
</dbReference>
<dbReference type="GO" id="GO:1990904">
    <property type="term" value="C:ribonucleoprotein complex"/>
    <property type="evidence" value="ECO:0007669"/>
    <property type="project" value="UniProtKB-KW"/>
</dbReference>
<dbReference type="InterPro" id="IPR014717">
    <property type="entry name" value="Transl_elong_EF1B/ribsomal_bS6"/>
</dbReference>
<dbReference type="GO" id="GO:0005737">
    <property type="term" value="C:cytoplasm"/>
    <property type="evidence" value="ECO:0007669"/>
    <property type="project" value="UniProtKB-ARBA"/>
</dbReference>
<keyword evidence="3" id="KW-0687">Ribonucleoprotein</keyword>
<comment type="function">
    <text evidence="3">Binds together with bS18 to 16S ribosomal RNA.</text>
</comment>
<dbReference type="Pfam" id="PF01250">
    <property type="entry name" value="Ribosomal_S6"/>
    <property type="match status" value="1"/>
</dbReference>
<dbReference type="GO" id="GO:0005840">
    <property type="term" value="C:ribosome"/>
    <property type="evidence" value="ECO:0007669"/>
    <property type="project" value="UniProtKB-KW"/>
</dbReference>